<comment type="caution">
    <text evidence="1">The sequence shown here is derived from an EMBL/GenBank/DDBJ whole genome shotgun (WGS) entry which is preliminary data.</text>
</comment>
<sequence>MRPHIIALFALTSFLSTSCTNKRIEHKKQPGYFPVKEIDFFNATIRISPSENTNLSDYINLGMFGDLNPSMLKTPEPLFAAATRMREEFDYIAYEYWSDSNRIELWKSKKEKGKPLLISYPRRLESSKIIIPEIHKLITDKWYESHKGKNPIIMILDHNSEIAVEVYLNNDIINYIEWTKEF</sequence>
<organism evidence="1 2">
    <name type="scientific">Niastella soli</name>
    <dbReference type="NCBI Taxonomy" id="2821487"/>
    <lineage>
        <taxon>Bacteria</taxon>
        <taxon>Pseudomonadati</taxon>
        <taxon>Bacteroidota</taxon>
        <taxon>Chitinophagia</taxon>
        <taxon>Chitinophagales</taxon>
        <taxon>Chitinophagaceae</taxon>
        <taxon>Niastella</taxon>
    </lineage>
</organism>
<evidence type="ECO:0000313" key="2">
    <source>
        <dbReference type="Proteomes" id="UP000677244"/>
    </source>
</evidence>
<evidence type="ECO:0008006" key="3">
    <source>
        <dbReference type="Google" id="ProtNLM"/>
    </source>
</evidence>
<dbReference type="RefSeq" id="WP_209138277.1">
    <property type="nucleotide sequence ID" value="NZ_JAGHKO010000001.1"/>
</dbReference>
<dbReference type="PROSITE" id="PS51257">
    <property type="entry name" value="PROKAR_LIPOPROTEIN"/>
    <property type="match status" value="1"/>
</dbReference>
<dbReference type="Proteomes" id="UP000677244">
    <property type="component" value="Unassembled WGS sequence"/>
</dbReference>
<dbReference type="EMBL" id="JAGHKO010000001">
    <property type="protein sequence ID" value="MBO9200223.1"/>
    <property type="molecule type" value="Genomic_DNA"/>
</dbReference>
<name>A0ABS3YQR7_9BACT</name>
<keyword evidence="2" id="KW-1185">Reference proteome</keyword>
<protein>
    <recommendedName>
        <fullName evidence="3">Lipoprotein</fullName>
    </recommendedName>
</protein>
<accession>A0ABS3YQR7</accession>
<proteinExistence type="predicted"/>
<reference evidence="1 2" key="1">
    <citation type="submission" date="2021-03" db="EMBL/GenBank/DDBJ databases">
        <title>Assistant Professor.</title>
        <authorList>
            <person name="Huq M.A."/>
        </authorList>
    </citation>
    <scope>NUCLEOTIDE SEQUENCE [LARGE SCALE GENOMIC DNA]</scope>
    <source>
        <strain evidence="1 2">MAH-29</strain>
    </source>
</reference>
<gene>
    <name evidence="1" type="ORF">J7I42_08135</name>
</gene>
<evidence type="ECO:0000313" key="1">
    <source>
        <dbReference type="EMBL" id="MBO9200223.1"/>
    </source>
</evidence>